<feature type="compositionally biased region" description="Low complexity" evidence="1">
    <location>
        <begin position="48"/>
        <end position="57"/>
    </location>
</feature>
<keyword evidence="2" id="KW-0732">Signal</keyword>
<comment type="caution">
    <text evidence="3">The sequence shown here is derived from an EMBL/GenBank/DDBJ whole genome shotgun (WGS) entry which is preliminary data.</text>
</comment>
<feature type="chain" id="PRO_5045952210" description="Secreted protein" evidence="2">
    <location>
        <begin position="36"/>
        <end position="108"/>
    </location>
</feature>
<accession>A0ABS1MGY9</accession>
<dbReference type="Proteomes" id="UP000602198">
    <property type="component" value="Unassembled WGS sequence"/>
</dbReference>
<proteinExistence type="predicted"/>
<evidence type="ECO:0000313" key="3">
    <source>
        <dbReference type="EMBL" id="MBL1079811.1"/>
    </source>
</evidence>
<sequence>MSTRHSWSTRIAVRIVTIAALAVTPLAPLAIPATATPDIEVSHDQIDGPRGVPGSRPDGPRRPDHRLPPEPPMDYLSPPSFWLMPCPPDYWHGWRPAPPRCTGSFGSC</sequence>
<keyword evidence="4" id="KW-1185">Reference proteome</keyword>
<reference evidence="3 4" key="1">
    <citation type="submission" date="2021-01" db="EMBL/GenBank/DDBJ databases">
        <title>WGS of actinomycetes isolated from Thailand.</title>
        <authorList>
            <person name="Thawai C."/>
        </authorList>
    </citation>
    <scope>NUCLEOTIDE SEQUENCE [LARGE SCALE GENOMIC DNA]</scope>
    <source>
        <strain evidence="3 4">LPG 2</strain>
    </source>
</reference>
<protein>
    <recommendedName>
        <fullName evidence="5">Secreted protein</fullName>
    </recommendedName>
</protein>
<feature type="signal peptide" evidence="2">
    <location>
        <begin position="1"/>
        <end position="35"/>
    </location>
</feature>
<evidence type="ECO:0000313" key="4">
    <source>
        <dbReference type="Proteomes" id="UP000602198"/>
    </source>
</evidence>
<organism evidence="3 4">
    <name type="scientific">Nocardia acididurans</name>
    <dbReference type="NCBI Taxonomy" id="2802282"/>
    <lineage>
        <taxon>Bacteria</taxon>
        <taxon>Bacillati</taxon>
        <taxon>Actinomycetota</taxon>
        <taxon>Actinomycetes</taxon>
        <taxon>Mycobacteriales</taxon>
        <taxon>Nocardiaceae</taxon>
        <taxon>Nocardia</taxon>
    </lineage>
</organism>
<feature type="compositionally biased region" description="Basic and acidic residues" evidence="1">
    <location>
        <begin position="58"/>
        <end position="68"/>
    </location>
</feature>
<name>A0ABS1MGY9_9NOCA</name>
<dbReference type="RefSeq" id="WP_201957570.1">
    <property type="nucleotide sequence ID" value="NZ_JAERRJ010000019.1"/>
</dbReference>
<evidence type="ECO:0008006" key="5">
    <source>
        <dbReference type="Google" id="ProtNLM"/>
    </source>
</evidence>
<gene>
    <name evidence="3" type="ORF">JK358_35955</name>
</gene>
<dbReference type="EMBL" id="JAERRJ010000019">
    <property type="protein sequence ID" value="MBL1079811.1"/>
    <property type="molecule type" value="Genomic_DNA"/>
</dbReference>
<feature type="region of interest" description="Disordered" evidence="1">
    <location>
        <begin position="40"/>
        <end position="73"/>
    </location>
</feature>
<evidence type="ECO:0000256" key="1">
    <source>
        <dbReference type="SAM" id="MobiDB-lite"/>
    </source>
</evidence>
<evidence type="ECO:0000256" key="2">
    <source>
        <dbReference type="SAM" id="SignalP"/>
    </source>
</evidence>